<organism evidence="7 8">
    <name type="scientific">Pythium oligandrum</name>
    <name type="common">Mycoparasitic fungus</name>
    <dbReference type="NCBI Taxonomy" id="41045"/>
    <lineage>
        <taxon>Eukaryota</taxon>
        <taxon>Sar</taxon>
        <taxon>Stramenopiles</taxon>
        <taxon>Oomycota</taxon>
        <taxon>Peronosporomycetes</taxon>
        <taxon>Pythiales</taxon>
        <taxon>Pythiaceae</taxon>
        <taxon>Pythium</taxon>
    </lineage>
</organism>
<evidence type="ECO:0000256" key="2">
    <source>
        <dbReference type="ARBA" id="ARBA00022771"/>
    </source>
</evidence>
<dbReference type="GO" id="GO:0005634">
    <property type="term" value="C:nucleus"/>
    <property type="evidence" value="ECO:0007669"/>
    <property type="project" value="TreeGrafter"/>
</dbReference>
<accession>A0A8K1FMS5</accession>
<feature type="compositionally biased region" description="Polar residues" evidence="5">
    <location>
        <begin position="329"/>
        <end position="352"/>
    </location>
</feature>
<comment type="caution">
    <text evidence="7">The sequence shown here is derived from an EMBL/GenBank/DDBJ whole genome shotgun (WGS) entry which is preliminary data.</text>
</comment>
<evidence type="ECO:0000313" key="8">
    <source>
        <dbReference type="Proteomes" id="UP000794436"/>
    </source>
</evidence>
<keyword evidence="1 4" id="KW-0479">Metal-binding</keyword>
<evidence type="ECO:0000256" key="3">
    <source>
        <dbReference type="ARBA" id="ARBA00022833"/>
    </source>
</evidence>
<dbReference type="GO" id="GO:0008270">
    <property type="term" value="F:zinc ion binding"/>
    <property type="evidence" value="ECO:0007669"/>
    <property type="project" value="UniProtKB-KW"/>
</dbReference>
<feature type="domain" description="C3H1-type" evidence="6">
    <location>
        <begin position="251"/>
        <end position="277"/>
    </location>
</feature>
<dbReference type="OrthoDB" id="411372at2759"/>
<dbReference type="PANTHER" id="PTHR46156">
    <property type="entry name" value="CCCH ZINGC FINGER"/>
    <property type="match status" value="1"/>
</dbReference>
<dbReference type="AlphaFoldDB" id="A0A8K1FMS5"/>
<evidence type="ECO:0000259" key="6">
    <source>
        <dbReference type="PROSITE" id="PS50103"/>
    </source>
</evidence>
<feature type="zinc finger region" description="C3H1-type" evidence="4">
    <location>
        <begin position="199"/>
        <end position="227"/>
    </location>
</feature>
<feature type="region of interest" description="Disordered" evidence="5">
    <location>
        <begin position="307"/>
        <end position="388"/>
    </location>
</feature>
<dbReference type="PROSITE" id="PS50103">
    <property type="entry name" value="ZF_C3H1"/>
    <property type="match status" value="3"/>
</dbReference>
<evidence type="ECO:0000256" key="4">
    <source>
        <dbReference type="PROSITE-ProRule" id="PRU00723"/>
    </source>
</evidence>
<feature type="zinc finger region" description="C3H1-type" evidence="4">
    <location>
        <begin position="251"/>
        <end position="277"/>
    </location>
</feature>
<keyword evidence="3 4" id="KW-0862">Zinc</keyword>
<feature type="zinc finger region" description="C3H1-type" evidence="4">
    <location>
        <begin position="278"/>
        <end position="305"/>
    </location>
</feature>
<keyword evidence="2 4" id="KW-0863">Zinc-finger</keyword>
<feature type="domain" description="C3H1-type" evidence="6">
    <location>
        <begin position="278"/>
        <end position="305"/>
    </location>
</feature>
<dbReference type="InterPro" id="IPR036855">
    <property type="entry name" value="Znf_CCCH_sf"/>
</dbReference>
<evidence type="ECO:0000256" key="5">
    <source>
        <dbReference type="SAM" id="MobiDB-lite"/>
    </source>
</evidence>
<proteinExistence type="predicted"/>
<evidence type="ECO:0000256" key="1">
    <source>
        <dbReference type="ARBA" id="ARBA00022723"/>
    </source>
</evidence>
<keyword evidence="8" id="KW-1185">Reference proteome</keyword>
<dbReference type="InterPro" id="IPR000571">
    <property type="entry name" value="Znf_CCCH"/>
</dbReference>
<feature type="region of interest" description="Disordered" evidence="5">
    <location>
        <begin position="19"/>
        <end position="41"/>
    </location>
</feature>
<dbReference type="SUPFAM" id="SSF90229">
    <property type="entry name" value="CCCH zinc finger"/>
    <property type="match status" value="1"/>
</dbReference>
<dbReference type="Gene3D" id="4.10.1000.10">
    <property type="entry name" value="Zinc finger, CCCH-type"/>
    <property type="match status" value="1"/>
</dbReference>
<reference evidence="7" key="1">
    <citation type="submission" date="2019-03" db="EMBL/GenBank/DDBJ databases">
        <title>Long read genome sequence of the mycoparasitic Pythium oligandrum ATCC 38472 isolated from sugarbeet rhizosphere.</title>
        <authorList>
            <person name="Gaulin E."/>
        </authorList>
    </citation>
    <scope>NUCLEOTIDE SEQUENCE</scope>
    <source>
        <strain evidence="7">ATCC 38472_TT</strain>
    </source>
</reference>
<gene>
    <name evidence="7" type="ORF">Poli38472_006034</name>
</gene>
<dbReference type="Proteomes" id="UP000794436">
    <property type="component" value="Unassembled WGS sequence"/>
</dbReference>
<feature type="compositionally biased region" description="Low complexity" evidence="5">
    <location>
        <begin position="354"/>
        <end position="367"/>
    </location>
</feature>
<name>A0A8K1FMS5_PYTOL</name>
<protein>
    <recommendedName>
        <fullName evidence="6">C3H1-type domain-containing protein</fullName>
    </recommendedName>
</protein>
<sequence>MGMEEAALRAKIQAMKNLLHAKQRADSSSSASHRPRAGGARSYGTAYAYSRPMGAPHHAVVPSRSWPQHRVSNAVTSANKVWVNKDAVSTTGVSPTHRKSPVATLRAHNSVVQWRPNPTLAMRAKQLQMLRLEDGEYAKANGGFSLVRSDVMTAKANAVTSTTKPRSWLAKPVKSTATQRAQATVNRARKTRLKPKAGPLRTDYCVFFNKFGYCNNKNACKFIHDSRRIALCRKFVKGECTDAACRLSHDKNKMPVCVMFLRGSCTRDDCRFLHVKVSGTAQLCEAFLQGYCKDGAACKLKHELPSSRHKRPLGTSNINEPQPRKLAKLSTTGTSNANAASDPENTAPQHQVESAPSSSPSLTSSSSNGDTAPVDTETNNATLSIRPNIRFAPRHQTAFPSLLSMWKKAGST</sequence>
<feature type="domain" description="C3H1-type" evidence="6">
    <location>
        <begin position="199"/>
        <end position="227"/>
    </location>
</feature>
<dbReference type="SMART" id="SM00356">
    <property type="entry name" value="ZnF_C3H1"/>
    <property type="match status" value="4"/>
</dbReference>
<feature type="compositionally biased region" description="Polar residues" evidence="5">
    <location>
        <begin position="376"/>
        <end position="385"/>
    </location>
</feature>
<dbReference type="EMBL" id="SPLM01000002">
    <property type="protein sequence ID" value="TMW68566.1"/>
    <property type="molecule type" value="Genomic_DNA"/>
</dbReference>
<dbReference type="PANTHER" id="PTHR46156:SF1">
    <property type="entry name" value="ZINC FINGER CCCH DOMAIN-CONTAINING PROTEIN 3"/>
    <property type="match status" value="1"/>
</dbReference>
<evidence type="ECO:0000313" key="7">
    <source>
        <dbReference type="EMBL" id="TMW68566.1"/>
    </source>
</evidence>